<evidence type="ECO:0008006" key="2">
    <source>
        <dbReference type="Google" id="ProtNLM"/>
    </source>
</evidence>
<organism evidence="1">
    <name type="scientific">hydrothermal vent metagenome</name>
    <dbReference type="NCBI Taxonomy" id="652676"/>
    <lineage>
        <taxon>unclassified sequences</taxon>
        <taxon>metagenomes</taxon>
        <taxon>ecological metagenomes</taxon>
    </lineage>
</organism>
<sequence>MKKIITLISLCCNVILAQNEQIEMNYYLEAKPDKVKQLEKGLKDHTDKFHQSAEHLIHTWEVVAGERTGQYMRNGPTQSWADFDANVDSPGDAVHWERSVAPYVKDMSGRVYWRYLPKLSYSKATHLPKMFAIWYPRYKPGQWRQHRDALEKVREALEENDSNVRMFVYSKVVGGPGRMYAICFGMDSWADMWPDKTNLWDKLEKTFGEGKGNEILNARSSAVEDYHSEVLLFRPELSTPVSK</sequence>
<gene>
    <name evidence="1" type="ORF">MGWOODY_Mmi578</name>
</gene>
<dbReference type="AlphaFoldDB" id="A0A160VI59"/>
<proteinExistence type="predicted"/>
<evidence type="ECO:0000313" key="1">
    <source>
        <dbReference type="EMBL" id="CUV10383.1"/>
    </source>
</evidence>
<dbReference type="EMBL" id="FAXC01000409">
    <property type="protein sequence ID" value="CUV10383.1"/>
    <property type="molecule type" value="Genomic_DNA"/>
</dbReference>
<name>A0A160VI59_9ZZZZ</name>
<reference evidence="1" key="1">
    <citation type="submission" date="2015-10" db="EMBL/GenBank/DDBJ databases">
        <authorList>
            <person name="Gilbert D.G."/>
        </authorList>
    </citation>
    <scope>NUCLEOTIDE SEQUENCE</scope>
</reference>
<protein>
    <recommendedName>
        <fullName evidence="2">NIPSNAP domain-containing protein</fullName>
    </recommendedName>
</protein>
<accession>A0A160VI59</accession>